<dbReference type="InterPro" id="IPR017871">
    <property type="entry name" value="ABC_transporter-like_CS"/>
</dbReference>
<proteinExistence type="predicted"/>
<keyword evidence="13" id="KW-1185">Reference proteome</keyword>
<keyword evidence="5" id="KW-0547">Nucleotide-binding</keyword>
<dbReference type="EMBL" id="CP035758">
    <property type="protein sequence ID" value="QBD77643.1"/>
    <property type="molecule type" value="Genomic_DNA"/>
</dbReference>
<dbReference type="FunFam" id="3.40.50.300:FF:000299">
    <property type="entry name" value="ABC transporter ATP-binding protein/permease"/>
    <property type="match status" value="1"/>
</dbReference>
<dbReference type="GO" id="GO:0005524">
    <property type="term" value="F:ATP binding"/>
    <property type="evidence" value="ECO:0007669"/>
    <property type="project" value="UniProtKB-KW"/>
</dbReference>
<dbReference type="InterPro" id="IPR003439">
    <property type="entry name" value="ABC_transporter-like_ATP-bd"/>
</dbReference>
<comment type="subcellular location">
    <subcellularLocation>
        <location evidence="1">Cell membrane</location>
        <topology evidence="1">Multi-pass membrane protein</topology>
    </subcellularLocation>
</comment>
<organism evidence="12 13">
    <name type="scientific">Ktedonosporobacter rubrisoli</name>
    <dbReference type="NCBI Taxonomy" id="2509675"/>
    <lineage>
        <taxon>Bacteria</taxon>
        <taxon>Bacillati</taxon>
        <taxon>Chloroflexota</taxon>
        <taxon>Ktedonobacteria</taxon>
        <taxon>Ktedonobacterales</taxon>
        <taxon>Ktedonosporobacteraceae</taxon>
        <taxon>Ktedonosporobacter</taxon>
    </lineage>
</organism>
<dbReference type="InterPro" id="IPR003593">
    <property type="entry name" value="AAA+_ATPase"/>
</dbReference>
<feature type="transmembrane region" description="Helical" evidence="9">
    <location>
        <begin position="138"/>
        <end position="157"/>
    </location>
</feature>
<dbReference type="AlphaFoldDB" id="A0A4P6JQU7"/>
<dbReference type="SUPFAM" id="SSF52540">
    <property type="entry name" value="P-loop containing nucleoside triphosphate hydrolases"/>
    <property type="match status" value="1"/>
</dbReference>
<evidence type="ECO:0000256" key="2">
    <source>
        <dbReference type="ARBA" id="ARBA00022448"/>
    </source>
</evidence>
<accession>A0A4P6JQU7</accession>
<evidence type="ECO:0000256" key="6">
    <source>
        <dbReference type="ARBA" id="ARBA00022840"/>
    </source>
</evidence>
<evidence type="ECO:0000259" key="11">
    <source>
        <dbReference type="PROSITE" id="PS50929"/>
    </source>
</evidence>
<dbReference type="PANTHER" id="PTHR43394">
    <property type="entry name" value="ATP-DEPENDENT PERMEASE MDL1, MITOCHONDRIAL"/>
    <property type="match status" value="1"/>
</dbReference>
<keyword evidence="4 9" id="KW-0812">Transmembrane</keyword>
<feature type="transmembrane region" description="Helical" evidence="9">
    <location>
        <begin position="163"/>
        <end position="181"/>
    </location>
</feature>
<feature type="domain" description="ABC transmembrane type-1" evidence="11">
    <location>
        <begin position="24"/>
        <end position="306"/>
    </location>
</feature>
<dbReference type="PROSITE" id="PS50929">
    <property type="entry name" value="ABC_TM1F"/>
    <property type="match status" value="1"/>
</dbReference>
<evidence type="ECO:0000313" key="13">
    <source>
        <dbReference type="Proteomes" id="UP000290365"/>
    </source>
</evidence>
<keyword evidence="8 9" id="KW-0472">Membrane</keyword>
<evidence type="ECO:0000256" key="3">
    <source>
        <dbReference type="ARBA" id="ARBA00022475"/>
    </source>
</evidence>
<protein>
    <submittedName>
        <fullName evidence="12">ABC transporter ATP-binding protein</fullName>
    </submittedName>
</protein>
<evidence type="ECO:0000256" key="1">
    <source>
        <dbReference type="ARBA" id="ARBA00004651"/>
    </source>
</evidence>
<dbReference type="GO" id="GO:0005886">
    <property type="term" value="C:plasma membrane"/>
    <property type="evidence" value="ECO:0007669"/>
    <property type="project" value="UniProtKB-SubCell"/>
</dbReference>
<gene>
    <name evidence="12" type="ORF">EPA93_17230</name>
</gene>
<evidence type="ECO:0000313" key="12">
    <source>
        <dbReference type="EMBL" id="QBD77643.1"/>
    </source>
</evidence>
<dbReference type="InterPro" id="IPR027417">
    <property type="entry name" value="P-loop_NTPase"/>
</dbReference>
<feature type="domain" description="ABC transporter" evidence="10">
    <location>
        <begin position="339"/>
        <end position="573"/>
    </location>
</feature>
<dbReference type="RefSeq" id="WP_129888697.1">
    <property type="nucleotide sequence ID" value="NZ_CP035758.1"/>
</dbReference>
<evidence type="ECO:0000259" key="10">
    <source>
        <dbReference type="PROSITE" id="PS50893"/>
    </source>
</evidence>
<dbReference type="PROSITE" id="PS50893">
    <property type="entry name" value="ABC_TRANSPORTER_2"/>
    <property type="match status" value="1"/>
</dbReference>
<keyword evidence="3" id="KW-1003">Cell membrane</keyword>
<dbReference type="InterPro" id="IPR039421">
    <property type="entry name" value="Type_1_exporter"/>
</dbReference>
<dbReference type="InterPro" id="IPR011527">
    <property type="entry name" value="ABC1_TM_dom"/>
</dbReference>
<dbReference type="SMART" id="SM00382">
    <property type="entry name" value="AAA"/>
    <property type="match status" value="1"/>
</dbReference>
<keyword evidence="2" id="KW-0813">Transport</keyword>
<evidence type="ECO:0000256" key="9">
    <source>
        <dbReference type="SAM" id="Phobius"/>
    </source>
</evidence>
<keyword evidence="7 9" id="KW-1133">Transmembrane helix</keyword>
<dbReference type="Pfam" id="PF00664">
    <property type="entry name" value="ABC_membrane"/>
    <property type="match status" value="1"/>
</dbReference>
<dbReference type="Gene3D" id="1.20.1560.10">
    <property type="entry name" value="ABC transporter type 1, transmembrane domain"/>
    <property type="match status" value="1"/>
</dbReference>
<dbReference type="Pfam" id="PF00005">
    <property type="entry name" value="ABC_tran"/>
    <property type="match status" value="1"/>
</dbReference>
<feature type="transmembrane region" description="Helical" evidence="9">
    <location>
        <begin position="249"/>
        <end position="269"/>
    </location>
</feature>
<dbReference type="Proteomes" id="UP000290365">
    <property type="component" value="Chromosome"/>
</dbReference>
<name>A0A4P6JQU7_KTERU</name>
<dbReference type="SUPFAM" id="SSF90123">
    <property type="entry name" value="ABC transporter transmembrane region"/>
    <property type="match status" value="1"/>
</dbReference>
<keyword evidence="6 12" id="KW-0067">ATP-binding</keyword>
<dbReference type="GO" id="GO:0016887">
    <property type="term" value="F:ATP hydrolysis activity"/>
    <property type="evidence" value="ECO:0007669"/>
    <property type="project" value="InterPro"/>
</dbReference>
<dbReference type="KEGG" id="kbs:EPA93_17230"/>
<dbReference type="CDD" id="cd07346">
    <property type="entry name" value="ABC_6TM_exporters"/>
    <property type="match status" value="1"/>
</dbReference>
<sequence>MGISLRRYAHLLLTYLKPHWRSNLALAVLLFSSIGLQLLSPQVISYFIDTIQARGPLQVLLIAAGIFIIISVVQRLVAFASTYLAENIGWLATNALRADLVEHCLRLDMSFHKQHTPGELIERVDSDVTALANFFSQFTLKVLGNGLLILGVLLFLLQADWRAGFGLIVYSVLTLCILSFLQKVAVNKWAKEREANADFYGFLEEHISGTEDIRAIGAEQYVTHRLFALMRRLLETYRAARLISNFTNFGTNTLYVVGYTVGLALGAYLYSQHQITLGTAYVIVYYIGLLAQPLDNLRQQLQDLQQAEASIERVEQLFMLQPEIKEDVSKDLPSEQSALTFQNVSFSYDQQEYVLQDLNFQLQPGKVLGLLGHTGSGKTTLARLLFRLYDPPIGAIRLNGIDLREIALEQLRTQVGMVTQDVQLFQASIRDNLTFFNRRISDATIEQALHESGLSKWVQSLPHGLDTQLAAGGQGLSAGEAQLLAFARVFLKNPSLVVLDEASSRLDPATEYLLEQAMKRLLEGRTGIIIAHRLHTVLRADEIMILDHGNIVEHGSRLALANDPHSRFCTLLQTGLEEVLP</sequence>
<dbReference type="Gene3D" id="3.40.50.300">
    <property type="entry name" value="P-loop containing nucleotide triphosphate hydrolases"/>
    <property type="match status" value="1"/>
</dbReference>
<dbReference type="PROSITE" id="PS00211">
    <property type="entry name" value="ABC_TRANSPORTER_1"/>
    <property type="match status" value="1"/>
</dbReference>
<evidence type="ECO:0000256" key="8">
    <source>
        <dbReference type="ARBA" id="ARBA00023136"/>
    </source>
</evidence>
<feature type="transmembrane region" description="Helical" evidence="9">
    <location>
        <begin position="59"/>
        <end position="78"/>
    </location>
</feature>
<dbReference type="OrthoDB" id="9769895at2"/>
<reference evidence="12 13" key="1">
    <citation type="submission" date="2019-01" db="EMBL/GenBank/DDBJ databases">
        <title>Ktedonosporobacter rubrisoli SCAWS-G2.</title>
        <authorList>
            <person name="Huang Y."/>
            <person name="Yan B."/>
        </authorList>
    </citation>
    <scope>NUCLEOTIDE SEQUENCE [LARGE SCALE GENOMIC DNA]</scope>
    <source>
        <strain evidence="12 13">SCAWS-G2</strain>
    </source>
</reference>
<feature type="transmembrane region" description="Helical" evidence="9">
    <location>
        <begin position="20"/>
        <end position="39"/>
    </location>
</feature>
<evidence type="ECO:0000256" key="7">
    <source>
        <dbReference type="ARBA" id="ARBA00022989"/>
    </source>
</evidence>
<dbReference type="PANTHER" id="PTHR43394:SF1">
    <property type="entry name" value="ATP-BINDING CASSETTE SUB-FAMILY B MEMBER 10, MITOCHONDRIAL"/>
    <property type="match status" value="1"/>
</dbReference>
<dbReference type="InterPro" id="IPR036640">
    <property type="entry name" value="ABC1_TM_sf"/>
</dbReference>
<evidence type="ECO:0000256" key="5">
    <source>
        <dbReference type="ARBA" id="ARBA00022741"/>
    </source>
</evidence>
<evidence type="ECO:0000256" key="4">
    <source>
        <dbReference type="ARBA" id="ARBA00022692"/>
    </source>
</evidence>
<dbReference type="GO" id="GO:0015421">
    <property type="term" value="F:ABC-type oligopeptide transporter activity"/>
    <property type="evidence" value="ECO:0007669"/>
    <property type="project" value="TreeGrafter"/>
</dbReference>